<dbReference type="EMBL" id="BMXK01000006">
    <property type="protein sequence ID" value="GHD06033.1"/>
    <property type="molecule type" value="Genomic_DNA"/>
</dbReference>
<evidence type="ECO:0000256" key="2">
    <source>
        <dbReference type="ARBA" id="ARBA00023002"/>
    </source>
</evidence>
<dbReference type="PANTHER" id="PTHR43477">
    <property type="entry name" value="DIHYDROANTICAPSIN 7-DEHYDROGENASE"/>
    <property type="match status" value="1"/>
</dbReference>
<dbReference type="SUPFAM" id="SSF51735">
    <property type="entry name" value="NAD(P)-binding Rossmann-fold domains"/>
    <property type="match status" value="1"/>
</dbReference>
<dbReference type="PANTHER" id="PTHR43477:SF1">
    <property type="entry name" value="DIHYDROANTICAPSIN 7-DEHYDROGENASE"/>
    <property type="match status" value="1"/>
</dbReference>
<proteinExistence type="inferred from homology"/>
<dbReference type="InterPro" id="IPR051122">
    <property type="entry name" value="SDR_DHRS6-like"/>
</dbReference>
<evidence type="ECO:0000313" key="4">
    <source>
        <dbReference type="Proteomes" id="UP000642819"/>
    </source>
</evidence>
<dbReference type="Gene3D" id="3.40.50.720">
    <property type="entry name" value="NAD(P)-binding Rossmann-like Domain"/>
    <property type="match status" value="1"/>
</dbReference>
<comment type="caution">
    <text evidence="3">The sequence shown here is derived from an EMBL/GenBank/DDBJ whole genome shotgun (WGS) entry which is preliminary data.</text>
</comment>
<dbReference type="Proteomes" id="UP000642819">
    <property type="component" value="Unassembled WGS sequence"/>
</dbReference>
<name>A0ABQ3GGX5_9MICC</name>
<comment type="similarity">
    <text evidence="1">Belongs to the short-chain dehydrogenases/reductases (SDR) family.</text>
</comment>
<dbReference type="Pfam" id="PF13561">
    <property type="entry name" value="adh_short_C2"/>
    <property type="match status" value="1"/>
</dbReference>
<dbReference type="PRINTS" id="PR00081">
    <property type="entry name" value="GDHRDH"/>
</dbReference>
<evidence type="ECO:0000313" key="3">
    <source>
        <dbReference type="EMBL" id="GHD06033.1"/>
    </source>
</evidence>
<dbReference type="CDD" id="cd05233">
    <property type="entry name" value="SDR_c"/>
    <property type="match status" value="1"/>
</dbReference>
<organism evidence="3 4">
    <name type="scientific">Zhihengliuella salsuginis</name>
    <dbReference type="NCBI Taxonomy" id="578222"/>
    <lineage>
        <taxon>Bacteria</taxon>
        <taxon>Bacillati</taxon>
        <taxon>Actinomycetota</taxon>
        <taxon>Actinomycetes</taxon>
        <taxon>Micrococcales</taxon>
        <taxon>Micrococcaceae</taxon>
        <taxon>Zhihengliuella</taxon>
    </lineage>
</organism>
<evidence type="ECO:0008006" key="5">
    <source>
        <dbReference type="Google" id="ProtNLM"/>
    </source>
</evidence>
<evidence type="ECO:0000256" key="1">
    <source>
        <dbReference type="ARBA" id="ARBA00006484"/>
    </source>
</evidence>
<keyword evidence="4" id="KW-1185">Reference proteome</keyword>
<keyword evidence="2" id="KW-0560">Oxidoreductase</keyword>
<dbReference type="InterPro" id="IPR002347">
    <property type="entry name" value="SDR_fam"/>
</dbReference>
<accession>A0ABQ3GGX5</accession>
<gene>
    <name evidence="3" type="ORF">GCM10008096_15540</name>
</gene>
<dbReference type="RefSeq" id="WP_189349584.1">
    <property type="nucleotide sequence ID" value="NZ_BMXK01000006.1"/>
</dbReference>
<sequence>MSAEQPGAPGSGAPVPVTPHAVVTGVSSGIGRAITRRLLDAGWAVTGLSRRDPGLPDPSFTWIAADLTDVPTIPGLVETVGRLDAVVHAAGYMTTGHLGDLDPAALRGMLALHVEAPSALVDALEARLNDGGRIVLVGSRTMTGVAGKSHYAASKSALAGLTRSWAMELAPRGITCNVVAPGPTDTPMLSDPGRASVPPKVPALGRLVAPEEIAELVALLVGPHGGSMTGQTLTVCGGASL</sequence>
<dbReference type="InterPro" id="IPR036291">
    <property type="entry name" value="NAD(P)-bd_dom_sf"/>
</dbReference>
<reference evidence="4" key="1">
    <citation type="journal article" date="2019" name="Int. J. Syst. Evol. Microbiol.">
        <title>The Global Catalogue of Microorganisms (GCM) 10K type strain sequencing project: providing services to taxonomists for standard genome sequencing and annotation.</title>
        <authorList>
            <consortium name="The Broad Institute Genomics Platform"/>
            <consortium name="The Broad Institute Genome Sequencing Center for Infectious Disease"/>
            <person name="Wu L."/>
            <person name="Ma J."/>
        </authorList>
    </citation>
    <scope>NUCLEOTIDE SEQUENCE [LARGE SCALE GENOMIC DNA]</scope>
    <source>
        <strain evidence="4">KCTC 19466</strain>
    </source>
</reference>
<dbReference type="PRINTS" id="PR00080">
    <property type="entry name" value="SDRFAMILY"/>
</dbReference>
<protein>
    <recommendedName>
        <fullName evidence="5">NAD(P)-dependent dehydrogenase, short-chain alcohol dehydrogenase family</fullName>
    </recommendedName>
</protein>